<dbReference type="SUPFAM" id="SSF144083">
    <property type="entry name" value="Magnesium transport protein CorA, transmembrane region"/>
    <property type="match status" value="1"/>
</dbReference>
<proteinExistence type="inferred from homology"/>
<feature type="transmembrane region" description="Helical" evidence="12">
    <location>
        <begin position="303"/>
        <end position="324"/>
    </location>
</feature>
<dbReference type="Pfam" id="PF01544">
    <property type="entry name" value="CorA"/>
    <property type="match status" value="1"/>
</dbReference>
<gene>
    <name evidence="13" type="ORF">CS062_16545</name>
</gene>
<evidence type="ECO:0000256" key="5">
    <source>
        <dbReference type="ARBA" id="ARBA00022692"/>
    </source>
</evidence>
<dbReference type="GO" id="GO:0050897">
    <property type="term" value="F:cobalt ion binding"/>
    <property type="evidence" value="ECO:0007669"/>
    <property type="project" value="TreeGrafter"/>
</dbReference>
<evidence type="ECO:0000256" key="7">
    <source>
        <dbReference type="ARBA" id="ARBA00022989"/>
    </source>
</evidence>
<keyword evidence="8" id="KW-0406">Ion transport</keyword>
<evidence type="ECO:0000313" key="14">
    <source>
        <dbReference type="Proteomes" id="UP000231501"/>
    </source>
</evidence>
<dbReference type="Gene3D" id="1.20.58.340">
    <property type="entry name" value="Magnesium transport protein CorA, transmembrane region"/>
    <property type="match status" value="2"/>
</dbReference>
<evidence type="ECO:0000256" key="3">
    <source>
        <dbReference type="ARBA" id="ARBA00022448"/>
    </source>
</evidence>
<evidence type="ECO:0000256" key="1">
    <source>
        <dbReference type="ARBA" id="ARBA00004651"/>
    </source>
</evidence>
<dbReference type="AlphaFoldDB" id="A0A2G9C8U9"/>
<comment type="similarity">
    <text evidence="2">Belongs to the CorA metal ion transporter (MIT) (TC 1.A.35) family.</text>
</comment>
<dbReference type="Proteomes" id="UP000231501">
    <property type="component" value="Unassembled WGS sequence"/>
</dbReference>
<sequence length="364" mass="41520">MRIFHLSDAVYEELAALPEDLPAEGFLWIGLPRREFELQLGALQQRLARWTGAQLLDLHVSDLMNPQLPSHFDYTSWYDLMVFRRLATMPGSQQYLADDEPRNAAGVNEALKAIDTSPVGFAVFDRVLITVHPGECSLRDYFAGKLGAQQEGRDLRGSTRLPTSPAELMLRMVNHMVDSYLDLRRLLTRQLTTLQGLLLDRRGHFRDWSVVLHARDTLSRLEDLCEDQRSAVQEWIDALGEWPVGDARAERERELLRVRSRDVLEHVERVLTHVRRLETSAETSVQMHFSLTGERTNNIMRTLTVLTAIFLPLNLITGIFGMNFDNLPLIHAATGFWIAVGVMVVTALALGAFFWRKRYLGSQQ</sequence>
<dbReference type="GO" id="GO:0005886">
    <property type="term" value="C:plasma membrane"/>
    <property type="evidence" value="ECO:0007669"/>
    <property type="project" value="UniProtKB-SubCell"/>
</dbReference>
<evidence type="ECO:0000256" key="10">
    <source>
        <dbReference type="ARBA" id="ARBA00034269"/>
    </source>
</evidence>
<dbReference type="InterPro" id="IPR002523">
    <property type="entry name" value="MgTranspt_CorA/ZnTranspt_ZntB"/>
</dbReference>
<keyword evidence="9 12" id="KW-0472">Membrane</keyword>
<dbReference type="FunFam" id="1.20.58.340:FF:000004">
    <property type="entry name" value="Magnesium transport protein CorA"/>
    <property type="match status" value="1"/>
</dbReference>
<dbReference type="PANTHER" id="PTHR46494:SF1">
    <property type="entry name" value="CORA FAMILY METAL ION TRANSPORTER (EUROFUNG)"/>
    <property type="match status" value="1"/>
</dbReference>
<name>A0A2G9C8U9_9BURK</name>
<dbReference type="EMBL" id="PEOG01000046">
    <property type="protein sequence ID" value="PIM52064.1"/>
    <property type="molecule type" value="Genomic_DNA"/>
</dbReference>
<dbReference type="OrthoDB" id="9803416at2"/>
<feature type="transmembrane region" description="Helical" evidence="12">
    <location>
        <begin position="336"/>
        <end position="355"/>
    </location>
</feature>
<comment type="caution">
    <text evidence="13">The sequence shown here is derived from an EMBL/GenBank/DDBJ whole genome shotgun (WGS) entry which is preliminary data.</text>
</comment>
<keyword evidence="7 12" id="KW-1133">Transmembrane helix</keyword>
<dbReference type="CDD" id="cd12822">
    <property type="entry name" value="TmCorA-like"/>
    <property type="match status" value="1"/>
</dbReference>
<comment type="catalytic activity">
    <reaction evidence="10">
        <text>Mg(2+)(in) = Mg(2+)(out)</text>
        <dbReference type="Rhea" id="RHEA:29827"/>
        <dbReference type="ChEBI" id="CHEBI:18420"/>
    </reaction>
</comment>
<dbReference type="GO" id="GO:0015087">
    <property type="term" value="F:cobalt ion transmembrane transporter activity"/>
    <property type="evidence" value="ECO:0007669"/>
    <property type="project" value="TreeGrafter"/>
</dbReference>
<evidence type="ECO:0000256" key="6">
    <source>
        <dbReference type="ARBA" id="ARBA00022842"/>
    </source>
</evidence>
<evidence type="ECO:0000256" key="9">
    <source>
        <dbReference type="ARBA" id="ARBA00023136"/>
    </source>
</evidence>
<evidence type="ECO:0000256" key="8">
    <source>
        <dbReference type="ARBA" id="ARBA00023065"/>
    </source>
</evidence>
<evidence type="ECO:0000256" key="2">
    <source>
        <dbReference type="ARBA" id="ARBA00009765"/>
    </source>
</evidence>
<keyword evidence="4" id="KW-1003">Cell membrane</keyword>
<dbReference type="GO" id="GO:0000287">
    <property type="term" value="F:magnesium ion binding"/>
    <property type="evidence" value="ECO:0007669"/>
    <property type="project" value="TreeGrafter"/>
</dbReference>
<dbReference type="SUPFAM" id="SSF143865">
    <property type="entry name" value="CorA soluble domain-like"/>
    <property type="match status" value="1"/>
</dbReference>
<evidence type="ECO:0000256" key="12">
    <source>
        <dbReference type="SAM" id="Phobius"/>
    </source>
</evidence>
<dbReference type="InterPro" id="IPR045863">
    <property type="entry name" value="CorA_TM1_TM2"/>
</dbReference>
<dbReference type="InterPro" id="IPR045861">
    <property type="entry name" value="CorA_cytoplasmic_dom"/>
</dbReference>
<dbReference type="PANTHER" id="PTHR46494">
    <property type="entry name" value="CORA FAMILY METAL ION TRANSPORTER (EUROFUNG)"/>
    <property type="match status" value="1"/>
</dbReference>
<organism evidence="13 14">
    <name type="scientific">Roseateles chitinivorans</name>
    <dbReference type="NCBI Taxonomy" id="2917965"/>
    <lineage>
        <taxon>Bacteria</taxon>
        <taxon>Pseudomonadati</taxon>
        <taxon>Pseudomonadota</taxon>
        <taxon>Betaproteobacteria</taxon>
        <taxon>Burkholderiales</taxon>
        <taxon>Sphaerotilaceae</taxon>
        <taxon>Roseateles</taxon>
    </lineage>
</organism>
<keyword evidence="3" id="KW-0813">Transport</keyword>
<dbReference type="RefSeq" id="WP_099862710.1">
    <property type="nucleotide sequence ID" value="NZ_PEOG01000046.1"/>
</dbReference>
<evidence type="ECO:0000256" key="4">
    <source>
        <dbReference type="ARBA" id="ARBA00022475"/>
    </source>
</evidence>
<comment type="subcellular location">
    <subcellularLocation>
        <location evidence="1">Cell membrane</location>
        <topology evidence="1">Multi-pass membrane protein</topology>
    </subcellularLocation>
</comment>
<dbReference type="GO" id="GO:0015095">
    <property type="term" value="F:magnesium ion transmembrane transporter activity"/>
    <property type="evidence" value="ECO:0007669"/>
    <property type="project" value="TreeGrafter"/>
</dbReference>
<reference evidence="13 14" key="1">
    <citation type="submission" date="2017-11" db="EMBL/GenBank/DDBJ databases">
        <title>Draft genome sequence of Mitsuaria sp. HWN-4.</title>
        <authorList>
            <person name="Gundlapally S.R."/>
        </authorList>
    </citation>
    <scope>NUCLEOTIDE SEQUENCE [LARGE SCALE GENOMIC DNA]</scope>
    <source>
        <strain evidence="13 14">HWN-4</strain>
    </source>
</reference>
<keyword evidence="6" id="KW-0460">Magnesium</keyword>
<keyword evidence="14" id="KW-1185">Reference proteome</keyword>
<evidence type="ECO:0000313" key="13">
    <source>
        <dbReference type="EMBL" id="PIM52064.1"/>
    </source>
</evidence>
<protein>
    <submittedName>
        <fullName evidence="13">Magnesium transporter CorA</fullName>
    </submittedName>
</protein>
<comment type="function">
    <text evidence="11">Mediates influx of magnesium ions. Alternates between open and closed states. Activated by low cytoplasmic Mg(2+) levels. Inactive when cytoplasmic Mg(2+) levels are high.</text>
</comment>
<accession>A0A2G9C8U9</accession>
<evidence type="ECO:0000256" key="11">
    <source>
        <dbReference type="ARBA" id="ARBA00045497"/>
    </source>
</evidence>
<keyword evidence="5 12" id="KW-0812">Transmembrane</keyword>